<dbReference type="Proteomes" id="UP000054559">
    <property type="component" value="Unassembled WGS sequence"/>
</dbReference>
<dbReference type="AlphaFoldDB" id="A0A0J8R7X8"/>
<protein>
    <submittedName>
        <fullName evidence="1">Uncharacterized protein</fullName>
    </submittedName>
</protein>
<name>A0A0J8R7X8_COCIT</name>
<evidence type="ECO:0000313" key="2">
    <source>
        <dbReference type="Proteomes" id="UP000054559"/>
    </source>
</evidence>
<proteinExistence type="predicted"/>
<gene>
    <name evidence="1" type="ORF">CISG_02467</name>
</gene>
<dbReference type="EMBL" id="DS268125">
    <property type="protein sequence ID" value="KMU81089.1"/>
    <property type="molecule type" value="Genomic_DNA"/>
</dbReference>
<reference evidence="2" key="1">
    <citation type="journal article" date="2010" name="Genome Res.">
        <title>Population genomic sequencing of Coccidioides fungi reveals recent hybridization and transposon control.</title>
        <authorList>
            <person name="Neafsey D.E."/>
            <person name="Barker B.M."/>
            <person name="Sharpton T.J."/>
            <person name="Stajich J.E."/>
            <person name="Park D.J."/>
            <person name="Whiston E."/>
            <person name="Hung C.-Y."/>
            <person name="McMahan C."/>
            <person name="White J."/>
            <person name="Sykes S."/>
            <person name="Heiman D."/>
            <person name="Young S."/>
            <person name="Zeng Q."/>
            <person name="Abouelleil A."/>
            <person name="Aftuck L."/>
            <person name="Bessette D."/>
            <person name="Brown A."/>
            <person name="FitzGerald M."/>
            <person name="Lui A."/>
            <person name="Macdonald J.P."/>
            <person name="Priest M."/>
            <person name="Orbach M.J."/>
            <person name="Galgiani J.N."/>
            <person name="Kirkland T.N."/>
            <person name="Cole G.T."/>
            <person name="Birren B.W."/>
            <person name="Henn M.R."/>
            <person name="Taylor J.W."/>
            <person name="Rounsley S.D."/>
        </authorList>
    </citation>
    <scope>NUCLEOTIDE SEQUENCE [LARGE SCALE GENOMIC DNA]</scope>
    <source>
        <strain evidence="2">RMSCC 3703</strain>
    </source>
</reference>
<accession>A0A0J8R7X8</accession>
<sequence length="102" mass="11140">MNVQDTVSQMSGAKGNSLRQTQMTILTAKKKGASAVRWMRPAPEGIRSIRIRSRISAMDINREADAGLPFMIGGLRYLSLGFIELSDTSVSRPNTTLSILSL</sequence>
<evidence type="ECO:0000313" key="1">
    <source>
        <dbReference type="EMBL" id="KMU81089.1"/>
    </source>
</evidence>
<organism evidence="1 2">
    <name type="scientific">Coccidioides immitis RMSCC 3703</name>
    <dbReference type="NCBI Taxonomy" id="454286"/>
    <lineage>
        <taxon>Eukaryota</taxon>
        <taxon>Fungi</taxon>
        <taxon>Dikarya</taxon>
        <taxon>Ascomycota</taxon>
        <taxon>Pezizomycotina</taxon>
        <taxon>Eurotiomycetes</taxon>
        <taxon>Eurotiomycetidae</taxon>
        <taxon>Onygenales</taxon>
        <taxon>Onygenaceae</taxon>
        <taxon>Coccidioides</taxon>
    </lineage>
</organism>